<proteinExistence type="predicted"/>
<evidence type="ECO:0008006" key="3">
    <source>
        <dbReference type="Google" id="ProtNLM"/>
    </source>
</evidence>
<dbReference type="SUPFAM" id="SSF160379">
    <property type="entry name" value="SP0830-like"/>
    <property type="match status" value="1"/>
</dbReference>
<protein>
    <recommendedName>
        <fullName evidence="3">DUF1697 domain-containing protein</fullName>
    </recommendedName>
</protein>
<dbReference type="InterPro" id="IPR012545">
    <property type="entry name" value="DUF1697"/>
</dbReference>
<dbReference type="Gene3D" id="3.30.70.1260">
    <property type="entry name" value="bacterial protein sp0830 like"/>
    <property type="match status" value="1"/>
</dbReference>
<gene>
    <name evidence="1" type="ORF">GCM10010969_39890</name>
</gene>
<keyword evidence="2" id="KW-1185">Reference proteome</keyword>
<dbReference type="PIRSF" id="PIRSF008502">
    <property type="entry name" value="UCP008502"/>
    <property type="match status" value="1"/>
</dbReference>
<dbReference type="EMBL" id="BMLN01000019">
    <property type="protein sequence ID" value="GGO09452.1"/>
    <property type="molecule type" value="Genomic_DNA"/>
</dbReference>
<dbReference type="Pfam" id="PF08002">
    <property type="entry name" value="DUF1697"/>
    <property type="match status" value="1"/>
</dbReference>
<sequence>MIYVALLRGINVGGNNKVDMKTLKTTFERAGMKNVKTYINSGNIVFVNDSLPQIELSGVLEAAIEADFGLRIRVLVRSLEEMETIAGMLPDEWSNDGQMKSDVFFLWDEVEEAAVPSALPLTPGIGTLLFAPHAVLFAVDRADAGRSGMNKLIGSKLYAQMTVRNVNTTRKILKLMRELL</sequence>
<comment type="caution">
    <text evidence="1">The sequence shown here is derived from an EMBL/GenBank/DDBJ whole genome shotgun (WGS) entry which is preliminary data.</text>
</comment>
<evidence type="ECO:0000313" key="1">
    <source>
        <dbReference type="EMBL" id="GGO09452.1"/>
    </source>
</evidence>
<name>A0ABQ2LBK8_9BACL</name>
<reference evidence="2" key="1">
    <citation type="journal article" date="2019" name="Int. J. Syst. Evol. Microbiol.">
        <title>The Global Catalogue of Microorganisms (GCM) 10K type strain sequencing project: providing services to taxonomists for standard genome sequencing and annotation.</title>
        <authorList>
            <consortium name="The Broad Institute Genomics Platform"/>
            <consortium name="The Broad Institute Genome Sequencing Center for Infectious Disease"/>
            <person name="Wu L."/>
            <person name="Ma J."/>
        </authorList>
    </citation>
    <scope>NUCLEOTIDE SEQUENCE [LARGE SCALE GENOMIC DNA]</scope>
    <source>
        <strain evidence="2">CGMCC 1.6964</strain>
    </source>
</reference>
<dbReference type="PANTHER" id="PTHR36439">
    <property type="entry name" value="BLL4334 PROTEIN"/>
    <property type="match status" value="1"/>
</dbReference>
<organism evidence="1 2">
    <name type="scientific">Saccharibacillus kuerlensis</name>
    <dbReference type="NCBI Taxonomy" id="459527"/>
    <lineage>
        <taxon>Bacteria</taxon>
        <taxon>Bacillati</taxon>
        <taxon>Bacillota</taxon>
        <taxon>Bacilli</taxon>
        <taxon>Bacillales</taxon>
        <taxon>Paenibacillaceae</taxon>
        <taxon>Saccharibacillus</taxon>
    </lineage>
</organism>
<evidence type="ECO:0000313" key="2">
    <source>
        <dbReference type="Proteomes" id="UP000606653"/>
    </source>
</evidence>
<accession>A0ABQ2LBK8</accession>
<dbReference type="Gene3D" id="3.30.70.1280">
    <property type="entry name" value="SP0830-like domains"/>
    <property type="match status" value="1"/>
</dbReference>
<dbReference type="RefSeq" id="WP_018978572.1">
    <property type="nucleotide sequence ID" value="NZ_BMLN01000019.1"/>
</dbReference>
<dbReference type="Proteomes" id="UP000606653">
    <property type="component" value="Unassembled WGS sequence"/>
</dbReference>
<dbReference type="PANTHER" id="PTHR36439:SF1">
    <property type="entry name" value="DUF1697 DOMAIN-CONTAINING PROTEIN"/>
    <property type="match status" value="1"/>
</dbReference>